<evidence type="ECO:0008006" key="4">
    <source>
        <dbReference type="Google" id="ProtNLM"/>
    </source>
</evidence>
<sequence>MDGIYKYPDVIASEATAERSQPEAGHPLGGNPEINSGIAASFAGYGSLLAMTLNEVQMKKNAIKNPNGFLLISCLVVISTLTIIVSFYLNAIIQEVKISHITGESPQAYYLAEAGVQEAIWKLQNDPEWRNNFETIDNWSAAINRDNVLGATGSYAVTVANQALANAVIIATSTIPVRDTQSQRVVRTNVFKALNPTPVDGVAVFTNGQIKSTASEVNITGGDLFANDDVELRFFSDWTVSGSTSSATEVDVSVSSNLETTAVHDEDNPPIPNEILMPEIDFDSASETSYKSRADQIYSSGQFSQLLNDSPVATLDGITYVTGNVNIKKGQTLIINGTLAADGTITVGNGFSPGSTPATLDINHAVGEPSGLLAKGNISIGSFASNVTIDGLMYSGATFRLQDGALQNVNFNINGGIIARNVDLYSLWHPLNINLNQVYINESLGEPLFSQVLLINHWEEEY</sequence>
<dbReference type="Proteomes" id="UP000178109">
    <property type="component" value="Unassembled WGS sequence"/>
</dbReference>
<dbReference type="EMBL" id="MHKO01000050">
    <property type="protein sequence ID" value="OGY91244.1"/>
    <property type="molecule type" value="Genomic_DNA"/>
</dbReference>
<reference evidence="2 3" key="1">
    <citation type="journal article" date="2016" name="Nat. Commun.">
        <title>Thousands of microbial genomes shed light on interconnected biogeochemical processes in an aquifer system.</title>
        <authorList>
            <person name="Anantharaman K."/>
            <person name="Brown C.T."/>
            <person name="Hug L.A."/>
            <person name="Sharon I."/>
            <person name="Castelle C.J."/>
            <person name="Probst A.J."/>
            <person name="Thomas B.C."/>
            <person name="Singh A."/>
            <person name="Wilkins M.J."/>
            <person name="Karaoz U."/>
            <person name="Brodie E.L."/>
            <person name="Williams K.H."/>
            <person name="Hubbard S.S."/>
            <person name="Banfield J.F."/>
        </authorList>
    </citation>
    <scope>NUCLEOTIDE SEQUENCE [LARGE SCALE GENOMIC DNA]</scope>
</reference>
<gene>
    <name evidence="2" type="ORF">A3H70_05110</name>
</gene>
<keyword evidence="1" id="KW-0472">Membrane</keyword>
<comment type="caution">
    <text evidence="2">The sequence shown here is derived from an EMBL/GenBank/DDBJ whole genome shotgun (WGS) entry which is preliminary data.</text>
</comment>
<evidence type="ECO:0000313" key="3">
    <source>
        <dbReference type="Proteomes" id="UP000178109"/>
    </source>
</evidence>
<protein>
    <recommendedName>
        <fullName evidence="4">Type 4 fimbrial biogenesis protein PilX N-terminal domain-containing protein</fullName>
    </recommendedName>
</protein>
<evidence type="ECO:0000256" key="1">
    <source>
        <dbReference type="SAM" id="Phobius"/>
    </source>
</evidence>
<evidence type="ECO:0000313" key="2">
    <source>
        <dbReference type="EMBL" id="OGY91244.1"/>
    </source>
</evidence>
<organism evidence="2 3">
    <name type="scientific">Candidatus Komeilibacteria bacterium RIFCSPLOWO2_02_FULL_48_11</name>
    <dbReference type="NCBI Taxonomy" id="1798553"/>
    <lineage>
        <taxon>Bacteria</taxon>
        <taxon>Candidatus Komeiliibacteriota</taxon>
    </lineage>
</organism>
<proteinExistence type="predicted"/>
<name>A0A1G2BQ32_9BACT</name>
<dbReference type="AlphaFoldDB" id="A0A1G2BQ32"/>
<dbReference type="STRING" id="1798553.A3H70_05110"/>
<keyword evidence="1" id="KW-1133">Transmembrane helix</keyword>
<feature type="transmembrane region" description="Helical" evidence="1">
    <location>
        <begin position="68"/>
        <end position="89"/>
    </location>
</feature>
<keyword evidence="1" id="KW-0812">Transmembrane</keyword>
<accession>A0A1G2BQ32</accession>